<feature type="signal peptide" evidence="1">
    <location>
        <begin position="1"/>
        <end position="23"/>
    </location>
</feature>
<dbReference type="KEGG" id="fli:Fleli_3658"/>
<evidence type="ECO:0000313" key="2">
    <source>
        <dbReference type="EMBL" id="AFM05973.1"/>
    </source>
</evidence>
<dbReference type="AlphaFoldDB" id="I4APT8"/>
<dbReference type="HOGENOM" id="CLU_1076678_0_0_10"/>
<gene>
    <name evidence="2" type="ordered locus">Fleli_3658</name>
</gene>
<accession>I4APT8</accession>
<evidence type="ECO:0000313" key="3">
    <source>
        <dbReference type="Proteomes" id="UP000006054"/>
    </source>
</evidence>
<dbReference type="STRING" id="880071.Fleli_3658"/>
<dbReference type="InterPro" id="IPR007433">
    <property type="entry name" value="DUF481"/>
</dbReference>
<dbReference type="eggNOG" id="COG3137">
    <property type="taxonomic scope" value="Bacteria"/>
</dbReference>
<evidence type="ECO:0000256" key="1">
    <source>
        <dbReference type="SAM" id="SignalP"/>
    </source>
</evidence>
<name>I4APT8_BERLS</name>
<sequence precursor="true">MNVIKKILSTACFLLLLQTNSFAQILNIEKERQGIKVTDSTVWRGNFIFGFDLTRQQNTILQFDNDDYLLLMTPKHAYIWIGHINLIKSEGENVISEGYFHHRINFWRKRKLSAEVFAQYQYNETRGLLNRGLVGITPRLSLKKSESLDINVGTGIMYEWEEWKLDESFTLTYFLKSTNYINFHAKFNKNTELMFITYYQALFDRFFHPRIIGDANFRAKLSKHVSFNMKFVPYYDAQPVISIEKWNYEITSGIGIQF</sequence>
<proteinExistence type="predicted"/>
<organism evidence="2 3">
    <name type="scientific">Bernardetia litoralis (strain ATCC 23117 / DSM 6794 / NBRC 15988 / NCIMB 1366 / Fx l1 / Sio-4)</name>
    <name type="common">Flexibacter litoralis</name>
    <dbReference type="NCBI Taxonomy" id="880071"/>
    <lineage>
        <taxon>Bacteria</taxon>
        <taxon>Pseudomonadati</taxon>
        <taxon>Bacteroidota</taxon>
        <taxon>Cytophagia</taxon>
        <taxon>Cytophagales</taxon>
        <taxon>Bernardetiaceae</taxon>
        <taxon>Bernardetia</taxon>
    </lineage>
</organism>
<dbReference type="Pfam" id="PF04338">
    <property type="entry name" value="DUF481"/>
    <property type="match status" value="1"/>
</dbReference>
<dbReference type="EMBL" id="CP003345">
    <property type="protein sequence ID" value="AFM05973.1"/>
    <property type="molecule type" value="Genomic_DNA"/>
</dbReference>
<reference evidence="3" key="1">
    <citation type="submission" date="2012-06" db="EMBL/GenBank/DDBJ databases">
        <title>The complete genome of Flexibacter litoralis DSM 6794.</title>
        <authorList>
            <person name="Lucas S."/>
            <person name="Copeland A."/>
            <person name="Lapidus A."/>
            <person name="Glavina del Rio T."/>
            <person name="Dalin E."/>
            <person name="Tice H."/>
            <person name="Bruce D."/>
            <person name="Goodwin L."/>
            <person name="Pitluck S."/>
            <person name="Peters L."/>
            <person name="Ovchinnikova G."/>
            <person name="Lu M."/>
            <person name="Kyrpides N."/>
            <person name="Mavromatis K."/>
            <person name="Ivanova N."/>
            <person name="Brettin T."/>
            <person name="Detter J.C."/>
            <person name="Han C."/>
            <person name="Larimer F."/>
            <person name="Land M."/>
            <person name="Hauser L."/>
            <person name="Markowitz V."/>
            <person name="Cheng J.-F."/>
            <person name="Hugenholtz P."/>
            <person name="Woyke T."/>
            <person name="Wu D."/>
            <person name="Spring S."/>
            <person name="Lang E."/>
            <person name="Kopitz M."/>
            <person name="Brambilla E."/>
            <person name="Klenk H.-P."/>
            <person name="Eisen J.A."/>
        </authorList>
    </citation>
    <scope>NUCLEOTIDE SEQUENCE [LARGE SCALE GENOMIC DNA]</scope>
    <source>
        <strain evidence="3">ATCC 23117 / DSM 6794 / NBRC 15988 / NCIMB 1366 / Sio-4</strain>
    </source>
</reference>
<evidence type="ECO:0008006" key="4">
    <source>
        <dbReference type="Google" id="ProtNLM"/>
    </source>
</evidence>
<keyword evidence="3" id="KW-1185">Reference proteome</keyword>
<keyword evidence="1" id="KW-0732">Signal</keyword>
<feature type="chain" id="PRO_5003685633" description="Salt-induced outer membrane protein" evidence="1">
    <location>
        <begin position="24"/>
        <end position="258"/>
    </location>
</feature>
<protein>
    <recommendedName>
        <fullName evidence="4">Salt-induced outer membrane protein</fullName>
    </recommendedName>
</protein>
<dbReference type="Proteomes" id="UP000006054">
    <property type="component" value="Chromosome"/>
</dbReference>